<reference evidence="2 3" key="1">
    <citation type="submission" date="2016-05" db="EMBL/GenBank/DDBJ databases">
        <title>A degradative enzymes factory behind the ericoid mycorrhizal symbiosis.</title>
        <authorList>
            <consortium name="DOE Joint Genome Institute"/>
            <person name="Martino E."/>
            <person name="Morin E."/>
            <person name="Grelet G."/>
            <person name="Kuo A."/>
            <person name="Kohler A."/>
            <person name="Daghino S."/>
            <person name="Barry K."/>
            <person name="Choi C."/>
            <person name="Cichocki N."/>
            <person name="Clum A."/>
            <person name="Copeland A."/>
            <person name="Hainaut M."/>
            <person name="Haridas S."/>
            <person name="Labutti K."/>
            <person name="Lindquist E."/>
            <person name="Lipzen A."/>
            <person name="Khouja H.-R."/>
            <person name="Murat C."/>
            <person name="Ohm R."/>
            <person name="Olson A."/>
            <person name="Spatafora J."/>
            <person name="Veneault-Fourrey C."/>
            <person name="Henrissat B."/>
            <person name="Grigoriev I."/>
            <person name="Martin F."/>
            <person name="Perotto S."/>
        </authorList>
    </citation>
    <scope>NUCLEOTIDE SEQUENCE [LARGE SCALE GENOMIC DNA]</scope>
    <source>
        <strain evidence="2 3">UAMH 7357</strain>
    </source>
</reference>
<feature type="region of interest" description="Disordered" evidence="1">
    <location>
        <begin position="94"/>
        <end position="115"/>
    </location>
</feature>
<proteinExistence type="predicted"/>
<feature type="region of interest" description="Disordered" evidence="1">
    <location>
        <begin position="16"/>
        <end position="35"/>
    </location>
</feature>
<keyword evidence="3" id="KW-1185">Reference proteome</keyword>
<gene>
    <name evidence="2" type="ORF">NA56DRAFT_700959</name>
</gene>
<dbReference type="EMBL" id="KZ613474">
    <property type="protein sequence ID" value="PMD23569.1"/>
    <property type="molecule type" value="Genomic_DNA"/>
</dbReference>
<feature type="region of interest" description="Disordered" evidence="1">
    <location>
        <begin position="144"/>
        <end position="181"/>
    </location>
</feature>
<evidence type="ECO:0000313" key="3">
    <source>
        <dbReference type="Proteomes" id="UP000235672"/>
    </source>
</evidence>
<organism evidence="2 3">
    <name type="scientific">Hyaloscypha hepaticicola</name>
    <dbReference type="NCBI Taxonomy" id="2082293"/>
    <lineage>
        <taxon>Eukaryota</taxon>
        <taxon>Fungi</taxon>
        <taxon>Dikarya</taxon>
        <taxon>Ascomycota</taxon>
        <taxon>Pezizomycotina</taxon>
        <taxon>Leotiomycetes</taxon>
        <taxon>Helotiales</taxon>
        <taxon>Hyaloscyphaceae</taxon>
        <taxon>Hyaloscypha</taxon>
    </lineage>
</organism>
<sequence length="181" mass="20295">MCCQSMLQADLHTRRRVLDPSRPSQDASSPTQSFAWNSSHNRTVIWKINDSTSSLISSHMRNSIHVPQVHVLMPLTARTVQPNFGSGLCSCSRVPKPAQPTNSKAKRRSAGVHRRMGQGLPICEEEDPRLHISGRLYARRGAPVHSQTTANHLHHQKPSIQQDLRTSPPIEPHLTSSRIWI</sequence>
<feature type="compositionally biased region" description="Basic residues" evidence="1">
    <location>
        <begin position="104"/>
        <end position="115"/>
    </location>
</feature>
<accession>A0A2J6QBD3</accession>
<name>A0A2J6QBD3_9HELO</name>
<dbReference type="Proteomes" id="UP000235672">
    <property type="component" value="Unassembled WGS sequence"/>
</dbReference>
<feature type="compositionally biased region" description="Polar residues" evidence="1">
    <location>
        <begin position="22"/>
        <end position="35"/>
    </location>
</feature>
<evidence type="ECO:0000256" key="1">
    <source>
        <dbReference type="SAM" id="MobiDB-lite"/>
    </source>
</evidence>
<dbReference type="AlphaFoldDB" id="A0A2J6QBD3"/>
<evidence type="ECO:0000313" key="2">
    <source>
        <dbReference type="EMBL" id="PMD23569.1"/>
    </source>
</evidence>
<protein>
    <submittedName>
        <fullName evidence="2">Uncharacterized protein</fullName>
    </submittedName>
</protein>